<sequence>MINDRIRRARLQQGLTLEGLATQLGDITKQALNKYEKGLITPNSSRLLQLAKALQVSPEYFFRAEVIPLAPLEFRKLARMPKYRQAQVEEKIREHLERYISLEQCFDPADIQTPATPAQMLPVSTLEEAELAAEKLRQFWGIGGDPIANLTEQLEEHSIKVAMLNGPDDFDGACAATGDGEHVLIALNADRPGERIRFTAAHELGHWVMALPEDMPEKDKENCCHRFAGAFLYPAKSVTGDFGSHPRSRVHPRELLIAKRQYGISMHAALRRLKDLKLLSESGYKSLTIQFSANGWRKAEPEPLPCKPPQRFDSLVFWGLAEGLITKSRAAELLRKPVSALDPNFLGSLESA</sequence>
<dbReference type="Pfam" id="PF01381">
    <property type="entry name" value="HTH_3"/>
    <property type="match status" value="1"/>
</dbReference>
<dbReference type="EMBL" id="CP022313">
    <property type="protein sequence ID" value="AXJ07794.1"/>
    <property type="molecule type" value="Genomic_DNA"/>
</dbReference>
<dbReference type="Pfam" id="PF06114">
    <property type="entry name" value="Peptidase_M78"/>
    <property type="match status" value="1"/>
</dbReference>
<reference evidence="3 4" key="1">
    <citation type="submission" date="2017-07" db="EMBL/GenBank/DDBJ databases">
        <title>Genome sequence of Pseudomonas NEP1.</title>
        <authorList>
            <person name="Nascimento F.X."/>
        </authorList>
    </citation>
    <scope>NUCLEOTIDE SEQUENCE [LARGE SCALE GENOMIC DNA]</scope>
    <source>
        <strain evidence="3 4">NEP1</strain>
    </source>
</reference>
<accession>A0A345V4Z2</accession>
<dbReference type="RefSeq" id="WP_115079733.1">
    <property type="nucleotide sequence ID" value="NZ_CP022313.1"/>
</dbReference>
<evidence type="ECO:0000256" key="1">
    <source>
        <dbReference type="ARBA" id="ARBA00007227"/>
    </source>
</evidence>
<evidence type="ECO:0000259" key="2">
    <source>
        <dbReference type="PROSITE" id="PS50943"/>
    </source>
</evidence>
<gene>
    <name evidence="3" type="ORF">CFN16_27745</name>
</gene>
<dbReference type="SMART" id="SM00530">
    <property type="entry name" value="HTH_XRE"/>
    <property type="match status" value="1"/>
</dbReference>
<dbReference type="InterPro" id="IPR010359">
    <property type="entry name" value="IrrE_HExxH"/>
</dbReference>
<dbReference type="PROSITE" id="PS50943">
    <property type="entry name" value="HTH_CROC1"/>
    <property type="match status" value="1"/>
</dbReference>
<feature type="domain" description="HTH cro/C1-type" evidence="2">
    <location>
        <begin position="6"/>
        <end position="61"/>
    </location>
</feature>
<comment type="similarity">
    <text evidence="1">Belongs to the short-chain fatty acyl-CoA assimilation regulator (ScfR) family.</text>
</comment>
<proteinExistence type="inferred from homology"/>
<dbReference type="PANTHER" id="PTHR43236">
    <property type="entry name" value="ANTITOXIN HIGA1"/>
    <property type="match status" value="1"/>
</dbReference>
<organism evidence="3 4">
    <name type="scientific">Pseudomonas fluorescens</name>
    <dbReference type="NCBI Taxonomy" id="294"/>
    <lineage>
        <taxon>Bacteria</taxon>
        <taxon>Pseudomonadati</taxon>
        <taxon>Pseudomonadota</taxon>
        <taxon>Gammaproteobacteria</taxon>
        <taxon>Pseudomonadales</taxon>
        <taxon>Pseudomonadaceae</taxon>
        <taxon>Pseudomonas</taxon>
    </lineage>
</organism>
<dbReference type="InterPro" id="IPR052345">
    <property type="entry name" value="Rad_response_metalloprotease"/>
</dbReference>
<dbReference type="GO" id="GO:0003677">
    <property type="term" value="F:DNA binding"/>
    <property type="evidence" value="ECO:0007669"/>
    <property type="project" value="InterPro"/>
</dbReference>
<dbReference type="Proteomes" id="UP000254535">
    <property type="component" value="Chromosome"/>
</dbReference>
<dbReference type="Gene3D" id="1.10.10.2910">
    <property type="match status" value="1"/>
</dbReference>
<dbReference type="CDD" id="cd00093">
    <property type="entry name" value="HTH_XRE"/>
    <property type="match status" value="1"/>
</dbReference>
<dbReference type="InterPro" id="IPR001387">
    <property type="entry name" value="Cro/C1-type_HTH"/>
</dbReference>
<evidence type="ECO:0000313" key="3">
    <source>
        <dbReference type="EMBL" id="AXJ07794.1"/>
    </source>
</evidence>
<name>A0A345V4Z2_PSEFL</name>
<dbReference type="AlphaFoldDB" id="A0A345V4Z2"/>
<dbReference type="SUPFAM" id="SSF47413">
    <property type="entry name" value="lambda repressor-like DNA-binding domains"/>
    <property type="match status" value="1"/>
</dbReference>
<dbReference type="Gene3D" id="1.10.260.40">
    <property type="entry name" value="lambda repressor-like DNA-binding domains"/>
    <property type="match status" value="1"/>
</dbReference>
<dbReference type="InterPro" id="IPR010982">
    <property type="entry name" value="Lambda_DNA-bd_dom_sf"/>
</dbReference>
<evidence type="ECO:0000313" key="4">
    <source>
        <dbReference type="Proteomes" id="UP000254535"/>
    </source>
</evidence>
<dbReference type="PANTHER" id="PTHR43236:SF1">
    <property type="entry name" value="BLL7220 PROTEIN"/>
    <property type="match status" value="1"/>
</dbReference>
<protein>
    <submittedName>
        <fullName evidence="3">Zinc peptidase</fullName>
    </submittedName>
</protein>